<evidence type="ECO:0000313" key="2">
    <source>
        <dbReference type="Proteomes" id="UP000007110"/>
    </source>
</evidence>
<dbReference type="Gene3D" id="2.60.210.10">
    <property type="entry name" value="Apoptosis, Tumor Necrosis Factor Receptor Associated Protein 2, Chain A"/>
    <property type="match status" value="1"/>
</dbReference>
<dbReference type="RefSeq" id="XP_030828999.1">
    <property type="nucleotide sequence ID" value="XM_030973139.1"/>
</dbReference>
<evidence type="ECO:0000313" key="1">
    <source>
        <dbReference type="EnsemblMetazoa" id="XP_030828999"/>
    </source>
</evidence>
<dbReference type="AlphaFoldDB" id="A0A7M7N012"/>
<organism evidence="1 2">
    <name type="scientific">Strongylocentrotus purpuratus</name>
    <name type="common">Purple sea urchin</name>
    <dbReference type="NCBI Taxonomy" id="7668"/>
    <lineage>
        <taxon>Eukaryota</taxon>
        <taxon>Metazoa</taxon>
        <taxon>Echinodermata</taxon>
        <taxon>Eleutherozoa</taxon>
        <taxon>Echinozoa</taxon>
        <taxon>Echinoidea</taxon>
        <taxon>Euechinoidea</taxon>
        <taxon>Echinacea</taxon>
        <taxon>Camarodonta</taxon>
        <taxon>Echinidea</taxon>
        <taxon>Strongylocentrotidae</taxon>
        <taxon>Strongylocentrotus</taxon>
    </lineage>
</organism>
<name>A0A7M7N012_STRPU</name>
<protein>
    <submittedName>
        <fullName evidence="1">Uncharacterized protein</fullName>
    </submittedName>
</protein>
<sequence length="365" mass="40882">MEAQDDEEQFQGAFKIIDNPQDADNLSEVESLFGQEPDHARELAFQGDTIDSIDFVELYFDHGDSPHQEKSTPWNIARNVSCPEKIAELFPSDSDLSSSFDMAAQSRSSGSAFSRPSSIHSLNMSGFGGSHESIDLAIEQGKKNSSKIEKIQRGTSKRAVRMKDFTSEFRNRMTGLELSQRDMENRFTSKWDQLDQKVCRWIGKEEEYSDSSQGRCKALPKSMIKCLSWVVPYSDLKRHSVQSISSPPLQLPWVQGLQATLYLRGIGKGQGSYLSIRFSWPKKGENPKMAESYHVNVMVINQEDASESIEKRLILDTCQEDGGSSAKSSNLNTSIPKLIPISTVEDASLGYLSDGNLVINIMHQY</sequence>
<dbReference type="KEGG" id="spu:115919416"/>
<keyword evidence="2" id="KW-1185">Reference proteome</keyword>
<dbReference type="EnsemblMetazoa" id="XM_030973139">
    <property type="protein sequence ID" value="XP_030828999"/>
    <property type="gene ID" value="LOC115919416"/>
</dbReference>
<reference evidence="2" key="1">
    <citation type="submission" date="2015-02" db="EMBL/GenBank/DDBJ databases">
        <title>Genome sequencing for Strongylocentrotus purpuratus.</title>
        <authorList>
            <person name="Murali S."/>
            <person name="Liu Y."/>
            <person name="Vee V."/>
            <person name="English A."/>
            <person name="Wang M."/>
            <person name="Skinner E."/>
            <person name="Han Y."/>
            <person name="Muzny D.M."/>
            <person name="Worley K.C."/>
            <person name="Gibbs R.A."/>
        </authorList>
    </citation>
    <scope>NUCLEOTIDE SEQUENCE</scope>
</reference>
<proteinExistence type="predicted"/>
<dbReference type="Proteomes" id="UP000007110">
    <property type="component" value="Unassembled WGS sequence"/>
</dbReference>
<dbReference type="InterPro" id="IPR008974">
    <property type="entry name" value="TRAF-like"/>
</dbReference>
<accession>A0A7M7N012</accession>
<dbReference type="InParanoid" id="A0A7M7N012"/>
<reference evidence="1" key="2">
    <citation type="submission" date="2021-01" db="UniProtKB">
        <authorList>
            <consortium name="EnsemblMetazoa"/>
        </authorList>
    </citation>
    <scope>IDENTIFICATION</scope>
</reference>
<dbReference type="GeneID" id="115919416"/>